<dbReference type="AlphaFoldDB" id="A0A0N7JVF3"/>
<sequence length="101" mass="10981">MTEKTANRRVTKSSQCKATRSLIESRYALELARGSSVIASALTQSSLMQAVGEALSAFVANHGTEDLDVFVLVLGERLIQRDRADAAEMIGNWRPVGSRQS</sequence>
<dbReference type="KEGG" id="bcai:K788_00024005"/>
<evidence type="ECO:0000313" key="1">
    <source>
        <dbReference type="EMBL" id="ALL69053.1"/>
    </source>
</evidence>
<evidence type="ECO:0000313" key="2">
    <source>
        <dbReference type="Proteomes" id="UP000019146"/>
    </source>
</evidence>
<name>A0A0N7JVF3_9BURK</name>
<accession>A0A0N7JVF3</accession>
<gene>
    <name evidence="1" type="ORF">K788_00024005</name>
</gene>
<proteinExistence type="predicted"/>
<dbReference type="EMBL" id="CP012747">
    <property type="protein sequence ID" value="ALL69053.1"/>
    <property type="molecule type" value="Genomic_DNA"/>
</dbReference>
<protein>
    <submittedName>
        <fullName evidence="1">Uncharacterized protein</fullName>
    </submittedName>
</protein>
<organism evidence="1 2">
    <name type="scientific">Paraburkholderia caribensis MBA4</name>
    <dbReference type="NCBI Taxonomy" id="1323664"/>
    <lineage>
        <taxon>Bacteria</taxon>
        <taxon>Pseudomonadati</taxon>
        <taxon>Pseudomonadota</taxon>
        <taxon>Betaproteobacteria</taxon>
        <taxon>Burkholderiales</taxon>
        <taxon>Burkholderiaceae</taxon>
        <taxon>Paraburkholderia</taxon>
    </lineage>
</organism>
<reference evidence="1 2" key="1">
    <citation type="journal article" date="2014" name="Genome Announc.">
        <title>Draft Genome Sequence of the Haloacid-Degrading Burkholderia caribensis Strain MBA4.</title>
        <authorList>
            <person name="Pan Y."/>
            <person name="Kong K.F."/>
            <person name="Tsang J.S."/>
        </authorList>
    </citation>
    <scope>NUCLEOTIDE SEQUENCE [LARGE SCALE GENOMIC DNA]</scope>
    <source>
        <strain evidence="1 2">MBA4</strain>
    </source>
</reference>
<dbReference type="Proteomes" id="UP000019146">
    <property type="component" value="Chromosome 2"/>
</dbReference>